<feature type="transmembrane region" description="Helical" evidence="7">
    <location>
        <begin position="282"/>
        <end position="307"/>
    </location>
</feature>
<keyword evidence="4 7" id="KW-0812">Transmembrane</keyword>
<feature type="transmembrane region" description="Helical" evidence="7">
    <location>
        <begin position="61"/>
        <end position="82"/>
    </location>
</feature>
<dbReference type="GO" id="GO:0005886">
    <property type="term" value="C:plasma membrane"/>
    <property type="evidence" value="ECO:0007669"/>
    <property type="project" value="UniProtKB-SubCell"/>
</dbReference>
<organism evidence="9 10">
    <name type="scientific">Sphaerisporangium krabiense</name>
    <dbReference type="NCBI Taxonomy" id="763782"/>
    <lineage>
        <taxon>Bacteria</taxon>
        <taxon>Bacillati</taxon>
        <taxon>Actinomycetota</taxon>
        <taxon>Actinomycetes</taxon>
        <taxon>Streptosporangiales</taxon>
        <taxon>Streptosporangiaceae</taxon>
        <taxon>Sphaerisporangium</taxon>
    </lineage>
</organism>
<dbReference type="InterPro" id="IPR011701">
    <property type="entry name" value="MFS"/>
</dbReference>
<feature type="transmembrane region" description="Helical" evidence="7">
    <location>
        <begin position="119"/>
        <end position="140"/>
    </location>
</feature>
<feature type="transmembrane region" description="Helical" evidence="7">
    <location>
        <begin position="211"/>
        <end position="234"/>
    </location>
</feature>
<evidence type="ECO:0000256" key="5">
    <source>
        <dbReference type="ARBA" id="ARBA00022989"/>
    </source>
</evidence>
<dbReference type="AlphaFoldDB" id="A0A7W8ZD17"/>
<feature type="transmembrane region" description="Helical" evidence="7">
    <location>
        <begin position="376"/>
        <end position="398"/>
    </location>
</feature>
<feature type="transmembrane region" description="Helical" evidence="7">
    <location>
        <begin position="319"/>
        <end position="340"/>
    </location>
</feature>
<evidence type="ECO:0000256" key="6">
    <source>
        <dbReference type="ARBA" id="ARBA00023136"/>
    </source>
</evidence>
<dbReference type="InterPro" id="IPR036259">
    <property type="entry name" value="MFS_trans_sf"/>
</dbReference>
<keyword evidence="2" id="KW-0813">Transport</keyword>
<dbReference type="PANTHER" id="PTHR42718:SF42">
    <property type="entry name" value="EXPORT PROTEIN"/>
    <property type="match status" value="1"/>
</dbReference>
<proteinExistence type="predicted"/>
<dbReference type="EMBL" id="JACHBR010000004">
    <property type="protein sequence ID" value="MBB5631742.1"/>
    <property type="molecule type" value="Genomic_DNA"/>
</dbReference>
<dbReference type="PANTHER" id="PTHR42718">
    <property type="entry name" value="MAJOR FACILITATOR SUPERFAMILY MULTIDRUG TRANSPORTER MFSC"/>
    <property type="match status" value="1"/>
</dbReference>
<evidence type="ECO:0000256" key="4">
    <source>
        <dbReference type="ARBA" id="ARBA00022692"/>
    </source>
</evidence>
<evidence type="ECO:0000313" key="9">
    <source>
        <dbReference type="EMBL" id="MBB5631742.1"/>
    </source>
</evidence>
<dbReference type="GO" id="GO:0022857">
    <property type="term" value="F:transmembrane transporter activity"/>
    <property type="evidence" value="ECO:0007669"/>
    <property type="project" value="InterPro"/>
</dbReference>
<comment type="caution">
    <text evidence="9">The sequence shown here is derived from an EMBL/GenBank/DDBJ whole genome shotgun (WGS) entry which is preliminary data.</text>
</comment>
<gene>
    <name evidence="9" type="ORF">BJ981_007528</name>
</gene>
<dbReference type="Gene3D" id="1.20.1720.10">
    <property type="entry name" value="Multidrug resistance protein D"/>
    <property type="match status" value="1"/>
</dbReference>
<keyword evidence="5 7" id="KW-1133">Transmembrane helix</keyword>
<evidence type="ECO:0000259" key="8">
    <source>
        <dbReference type="PROSITE" id="PS50850"/>
    </source>
</evidence>
<dbReference type="PROSITE" id="PS50850">
    <property type="entry name" value="MFS"/>
    <property type="match status" value="1"/>
</dbReference>
<evidence type="ECO:0000256" key="3">
    <source>
        <dbReference type="ARBA" id="ARBA00022475"/>
    </source>
</evidence>
<dbReference type="Proteomes" id="UP000588112">
    <property type="component" value="Unassembled WGS sequence"/>
</dbReference>
<accession>A0A7W8ZD17</accession>
<reference evidence="9 10" key="1">
    <citation type="submission" date="2020-08" db="EMBL/GenBank/DDBJ databases">
        <title>Sequencing the genomes of 1000 actinobacteria strains.</title>
        <authorList>
            <person name="Klenk H.-P."/>
        </authorList>
    </citation>
    <scope>NUCLEOTIDE SEQUENCE [LARGE SCALE GENOMIC DNA]</scope>
    <source>
        <strain evidence="9 10">DSM 45790</strain>
    </source>
</reference>
<keyword evidence="3" id="KW-1003">Cell membrane</keyword>
<protein>
    <submittedName>
        <fullName evidence="9">EmrB/QacA subfamily drug resistance transporter</fullName>
    </submittedName>
</protein>
<dbReference type="CDD" id="cd17321">
    <property type="entry name" value="MFS_MMR_MDR_like"/>
    <property type="match status" value="1"/>
</dbReference>
<evidence type="ECO:0000256" key="1">
    <source>
        <dbReference type="ARBA" id="ARBA00004651"/>
    </source>
</evidence>
<feature type="transmembrane region" description="Helical" evidence="7">
    <location>
        <begin position="497"/>
        <end position="516"/>
    </location>
</feature>
<dbReference type="Pfam" id="PF07690">
    <property type="entry name" value="MFS_1"/>
    <property type="match status" value="1"/>
</dbReference>
<dbReference type="NCBIfam" id="TIGR00711">
    <property type="entry name" value="efflux_EmrB"/>
    <property type="match status" value="1"/>
</dbReference>
<evidence type="ECO:0000313" key="10">
    <source>
        <dbReference type="Proteomes" id="UP000588112"/>
    </source>
</evidence>
<evidence type="ECO:0000256" key="2">
    <source>
        <dbReference type="ARBA" id="ARBA00022448"/>
    </source>
</evidence>
<keyword evidence="6 7" id="KW-0472">Membrane</keyword>
<feature type="transmembrane region" description="Helical" evidence="7">
    <location>
        <begin position="419"/>
        <end position="440"/>
    </location>
</feature>
<feature type="transmembrane region" description="Helical" evidence="7">
    <location>
        <begin position="27"/>
        <end position="49"/>
    </location>
</feature>
<dbReference type="RefSeq" id="WP_184618230.1">
    <property type="nucleotide sequence ID" value="NZ_BOOS01000005.1"/>
</dbReference>
<feature type="domain" description="Major facilitator superfamily (MFS) profile" evidence="8">
    <location>
        <begin position="28"/>
        <end position="521"/>
    </location>
</feature>
<feature type="transmembrane region" description="Helical" evidence="7">
    <location>
        <begin position="94"/>
        <end position="113"/>
    </location>
</feature>
<dbReference type="SUPFAM" id="SSF103473">
    <property type="entry name" value="MFS general substrate transporter"/>
    <property type="match status" value="1"/>
</dbReference>
<dbReference type="InterPro" id="IPR020846">
    <property type="entry name" value="MFS_dom"/>
</dbReference>
<keyword evidence="10" id="KW-1185">Reference proteome</keyword>
<dbReference type="InterPro" id="IPR004638">
    <property type="entry name" value="EmrB-like"/>
</dbReference>
<sequence length="523" mass="52858">MSTSDLHPPVAPSATEAAYPSPRRRRLTLAAVALGVMMVSLDGTIVHVANPTIGRDLGASLAGLQWVTNGYLLALAVALVLGGKCGDRFGRRRVFLIGVAGFALTSLGCALSPSTEVLVAFRVLQGLAGAMLVPNTLALLRAAFPPAGLDRAIGAWGGASALAAASGPIVGGLLVEHVSWQAIFVLNLPLGLAAVLLTVRRVPESRASTRAGGMDLSGAALLSGGLLLVVWSLILTQRHGWGSSSVLLPGLAGLAVLGLFVVRERRAADPLLPLSLFRSRSLSLGVALVISGNFALYGVLFFIGLYLQNVHHYSPLETGLRMLPLTAVFAVSAPLGGFLTGRLGPRWPLFGGMLLLAGTFYGFTGLEAASPYGGQWPYLVTLGLGMGLVIVASTEAIVANAPVELGGVAGGLQTTANQLGGVLGTTVFGSVVAGAVAGALPDALAGAGVPGEVAARVAASPGTVGQGLPPIVPGVHGQVAAAVADASARAFMTGLHTAMWVGAAAATVSALLALLVRRGGHER</sequence>
<comment type="subcellular location">
    <subcellularLocation>
        <location evidence="1">Cell membrane</location>
        <topology evidence="1">Multi-pass membrane protein</topology>
    </subcellularLocation>
</comment>
<feature type="transmembrane region" description="Helical" evidence="7">
    <location>
        <begin position="240"/>
        <end position="262"/>
    </location>
</feature>
<feature type="transmembrane region" description="Helical" evidence="7">
    <location>
        <begin position="347"/>
        <end position="364"/>
    </location>
</feature>
<name>A0A7W8ZD17_9ACTN</name>
<dbReference type="Gene3D" id="1.20.1250.20">
    <property type="entry name" value="MFS general substrate transporter like domains"/>
    <property type="match status" value="1"/>
</dbReference>
<feature type="transmembrane region" description="Helical" evidence="7">
    <location>
        <begin position="180"/>
        <end position="199"/>
    </location>
</feature>
<feature type="transmembrane region" description="Helical" evidence="7">
    <location>
        <begin position="152"/>
        <end position="174"/>
    </location>
</feature>
<evidence type="ECO:0000256" key="7">
    <source>
        <dbReference type="SAM" id="Phobius"/>
    </source>
</evidence>